<evidence type="ECO:0000313" key="10">
    <source>
        <dbReference type="EMBL" id="AKO53873.1"/>
    </source>
</evidence>
<evidence type="ECO:0000256" key="4">
    <source>
        <dbReference type="ARBA" id="ARBA00023125"/>
    </source>
</evidence>
<proteinExistence type="predicted"/>
<dbReference type="CDD" id="cd00383">
    <property type="entry name" value="trans_reg_C"/>
    <property type="match status" value="1"/>
</dbReference>
<dbReference type="GO" id="GO:0000156">
    <property type="term" value="F:phosphorelay response regulator activity"/>
    <property type="evidence" value="ECO:0007669"/>
    <property type="project" value="TreeGrafter"/>
</dbReference>
<dbReference type="GO" id="GO:0000976">
    <property type="term" value="F:transcription cis-regulatory region binding"/>
    <property type="evidence" value="ECO:0007669"/>
    <property type="project" value="TreeGrafter"/>
</dbReference>
<evidence type="ECO:0000256" key="2">
    <source>
        <dbReference type="ARBA" id="ARBA00023012"/>
    </source>
</evidence>
<dbReference type="InterPro" id="IPR001789">
    <property type="entry name" value="Sig_transdc_resp-reg_receiver"/>
</dbReference>
<feature type="modified residue" description="4-aspartylphosphate" evidence="6">
    <location>
        <position position="51"/>
    </location>
</feature>
<evidence type="ECO:0000256" key="1">
    <source>
        <dbReference type="ARBA" id="ARBA00022553"/>
    </source>
</evidence>
<keyword evidence="1 6" id="KW-0597">Phosphoprotein</keyword>
<name>A0A0H4I7Z9_9GAMM</name>
<evidence type="ECO:0000259" key="8">
    <source>
        <dbReference type="PROSITE" id="PS50110"/>
    </source>
</evidence>
<dbReference type="GO" id="GO:0005829">
    <property type="term" value="C:cytosol"/>
    <property type="evidence" value="ECO:0007669"/>
    <property type="project" value="TreeGrafter"/>
</dbReference>
<dbReference type="PROSITE" id="PS51755">
    <property type="entry name" value="OMPR_PHOB"/>
    <property type="match status" value="1"/>
</dbReference>
<dbReference type="PROSITE" id="PS50110">
    <property type="entry name" value="RESPONSE_REGULATORY"/>
    <property type="match status" value="1"/>
</dbReference>
<evidence type="ECO:0000313" key="11">
    <source>
        <dbReference type="Proteomes" id="UP000036406"/>
    </source>
</evidence>
<feature type="domain" description="OmpR/PhoB-type" evidence="9">
    <location>
        <begin position="123"/>
        <end position="220"/>
    </location>
</feature>
<evidence type="ECO:0000256" key="5">
    <source>
        <dbReference type="ARBA" id="ARBA00023163"/>
    </source>
</evidence>
<dbReference type="GO" id="GO:0032993">
    <property type="term" value="C:protein-DNA complex"/>
    <property type="evidence" value="ECO:0007669"/>
    <property type="project" value="TreeGrafter"/>
</dbReference>
<dbReference type="PANTHER" id="PTHR48111:SF22">
    <property type="entry name" value="REGULATOR OF RPOS"/>
    <property type="match status" value="1"/>
</dbReference>
<dbReference type="PATRIC" id="fig|330734.3.peg.3515"/>
<dbReference type="InterPro" id="IPR036388">
    <property type="entry name" value="WH-like_DNA-bd_sf"/>
</dbReference>
<feature type="domain" description="Response regulatory" evidence="8">
    <location>
        <begin position="2"/>
        <end position="116"/>
    </location>
</feature>
<gene>
    <name evidence="10" type="ORF">ABA45_16725</name>
</gene>
<dbReference type="GO" id="GO:0006355">
    <property type="term" value="P:regulation of DNA-templated transcription"/>
    <property type="evidence" value="ECO:0007669"/>
    <property type="project" value="InterPro"/>
</dbReference>
<dbReference type="SMART" id="SM00448">
    <property type="entry name" value="REC"/>
    <property type="match status" value="1"/>
</dbReference>
<dbReference type="PANTHER" id="PTHR48111">
    <property type="entry name" value="REGULATOR OF RPOS"/>
    <property type="match status" value="1"/>
</dbReference>
<dbReference type="RefSeq" id="WP_048388053.1">
    <property type="nucleotide sequence ID" value="NZ_CP011494.1"/>
</dbReference>
<sequence>MKTLIIEDDRDLALAISEYLELHNVECDFAYNGASGITLALQHRYDCLILDNMLPKVSGTDVCRQLRANGIDTPILMLTACDMEADQLNAFSAGLDDYVIKPCAMPLLLARLNSLYRRDNPERECIQIADLRIYPKEYRAIRSEQELKLTPTSWKILLFLARRSPVVVSRNEIEEHIWLDEDVEEGTVNVHLHQLRKVVDKPFNCPLIHTHVGIGLSLSGETP</sequence>
<keyword evidence="3" id="KW-0805">Transcription regulation</keyword>
<dbReference type="Pfam" id="PF00486">
    <property type="entry name" value="Trans_reg_C"/>
    <property type="match status" value="1"/>
</dbReference>
<dbReference type="Gene3D" id="1.10.10.10">
    <property type="entry name" value="Winged helix-like DNA-binding domain superfamily/Winged helix DNA-binding domain"/>
    <property type="match status" value="1"/>
</dbReference>
<keyword evidence="4 7" id="KW-0238">DNA-binding</keyword>
<protein>
    <submittedName>
        <fullName evidence="10">XRE family transcriptional regulator</fullName>
    </submittedName>
</protein>
<dbReference type="STRING" id="330734.ABA45_16725"/>
<evidence type="ECO:0000256" key="7">
    <source>
        <dbReference type="PROSITE-ProRule" id="PRU01091"/>
    </source>
</evidence>
<dbReference type="KEGG" id="mpq:ABA45_16725"/>
<dbReference type="Gene3D" id="3.40.50.2300">
    <property type="match status" value="1"/>
</dbReference>
<keyword evidence="5" id="KW-0804">Transcription</keyword>
<evidence type="ECO:0000259" key="9">
    <source>
        <dbReference type="PROSITE" id="PS51755"/>
    </source>
</evidence>
<dbReference type="InterPro" id="IPR011006">
    <property type="entry name" value="CheY-like_superfamily"/>
</dbReference>
<keyword evidence="11" id="KW-1185">Reference proteome</keyword>
<organism evidence="10 11">
    <name type="scientific">Marinobacter psychrophilus</name>
    <dbReference type="NCBI Taxonomy" id="330734"/>
    <lineage>
        <taxon>Bacteria</taxon>
        <taxon>Pseudomonadati</taxon>
        <taxon>Pseudomonadota</taxon>
        <taxon>Gammaproteobacteria</taxon>
        <taxon>Pseudomonadales</taxon>
        <taxon>Marinobacteraceae</taxon>
        <taxon>Marinobacter</taxon>
    </lineage>
</organism>
<dbReference type="Pfam" id="PF00072">
    <property type="entry name" value="Response_reg"/>
    <property type="match status" value="1"/>
</dbReference>
<keyword evidence="2" id="KW-0902">Two-component regulatory system</keyword>
<dbReference type="EMBL" id="CP011494">
    <property type="protein sequence ID" value="AKO53873.1"/>
    <property type="molecule type" value="Genomic_DNA"/>
</dbReference>
<dbReference type="InterPro" id="IPR016032">
    <property type="entry name" value="Sig_transdc_resp-reg_C-effctor"/>
</dbReference>
<accession>A0A0H4I7Z9</accession>
<dbReference type="AlphaFoldDB" id="A0A0H4I7Z9"/>
<dbReference type="Proteomes" id="UP000036406">
    <property type="component" value="Chromosome"/>
</dbReference>
<dbReference type="InterPro" id="IPR039420">
    <property type="entry name" value="WalR-like"/>
</dbReference>
<evidence type="ECO:0000256" key="6">
    <source>
        <dbReference type="PROSITE-ProRule" id="PRU00169"/>
    </source>
</evidence>
<dbReference type="InterPro" id="IPR001867">
    <property type="entry name" value="OmpR/PhoB-type_DNA-bd"/>
</dbReference>
<evidence type="ECO:0000256" key="3">
    <source>
        <dbReference type="ARBA" id="ARBA00023015"/>
    </source>
</evidence>
<reference evidence="10 11" key="1">
    <citation type="submission" date="2015-05" db="EMBL/GenBank/DDBJ databases">
        <title>Complete genome of Marinobacter psychrophilus strain 20041T isolated from sea-ice of the Canadian Basin.</title>
        <authorList>
            <person name="Song L."/>
            <person name="Ren L."/>
            <person name="Yu Y."/>
            <person name="Wang X."/>
        </authorList>
    </citation>
    <scope>NUCLEOTIDE SEQUENCE [LARGE SCALE GENOMIC DNA]</scope>
    <source>
        <strain evidence="10 11">20041</strain>
    </source>
</reference>
<dbReference type="CDD" id="cd17574">
    <property type="entry name" value="REC_OmpR"/>
    <property type="match status" value="1"/>
</dbReference>
<dbReference type="SUPFAM" id="SSF52172">
    <property type="entry name" value="CheY-like"/>
    <property type="match status" value="1"/>
</dbReference>
<dbReference type="SUPFAM" id="SSF46894">
    <property type="entry name" value="C-terminal effector domain of the bipartite response regulators"/>
    <property type="match status" value="1"/>
</dbReference>
<dbReference type="SMART" id="SM00862">
    <property type="entry name" value="Trans_reg_C"/>
    <property type="match status" value="1"/>
</dbReference>
<feature type="DNA-binding region" description="OmpR/PhoB-type" evidence="7">
    <location>
        <begin position="123"/>
        <end position="220"/>
    </location>
</feature>